<accession>A0A335FC95</accession>
<protein>
    <submittedName>
        <fullName evidence="1">Uncharacterized protein</fullName>
    </submittedName>
</protein>
<sequence length="78" mass="8957">MTRKYFDEFYSVDTNSDLERFKEYISTITYNGFSSVRQAKNGRFICGLHVDANKRLAASSATKEMAELAYIAIQECIK</sequence>
<evidence type="ECO:0000313" key="1">
    <source>
        <dbReference type="EMBL" id="SST19922.1"/>
    </source>
</evidence>
<dbReference type="EMBL" id="UFMQ01000003">
    <property type="protein sequence ID" value="SST19922.1"/>
    <property type="molecule type" value="Genomic_DNA"/>
</dbReference>
<dbReference type="Proteomes" id="UP000252694">
    <property type="component" value="Unassembled WGS sequence"/>
</dbReference>
<evidence type="ECO:0000313" key="2">
    <source>
        <dbReference type="Proteomes" id="UP000252694"/>
    </source>
</evidence>
<dbReference type="AlphaFoldDB" id="A0A335FC95"/>
<gene>
    <name evidence="1" type="ORF">SAMEA104305318_01101</name>
</gene>
<organism evidence="1 2">
    <name type="scientific">Acinetobacter baumannii</name>
    <dbReference type="NCBI Taxonomy" id="470"/>
    <lineage>
        <taxon>Bacteria</taxon>
        <taxon>Pseudomonadati</taxon>
        <taxon>Pseudomonadota</taxon>
        <taxon>Gammaproteobacteria</taxon>
        <taxon>Moraxellales</taxon>
        <taxon>Moraxellaceae</taxon>
        <taxon>Acinetobacter</taxon>
        <taxon>Acinetobacter calcoaceticus/baumannii complex</taxon>
    </lineage>
</organism>
<name>A0A335FC95_ACIBA</name>
<dbReference type="RefSeq" id="WP_114229803.1">
    <property type="nucleotide sequence ID" value="NZ_UFMQ01000003.1"/>
</dbReference>
<reference evidence="1 2" key="1">
    <citation type="submission" date="2018-07" db="EMBL/GenBank/DDBJ databases">
        <authorList>
            <consortium name="Pathogen Informatics"/>
        </authorList>
    </citation>
    <scope>NUCLEOTIDE SEQUENCE [LARGE SCALE GENOMIC DNA]</scope>
    <source>
        <strain evidence="1 2">4300STDY7045823</strain>
    </source>
</reference>
<proteinExistence type="predicted"/>